<keyword evidence="8" id="KW-1185">Reference proteome</keyword>
<evidence type="ECO:0000256" key="3">
    <source>
        <dbReference type="ARBA" id="ARBA00022824"/>
    </source>
</evidence>
<dbReference type="AlphaFoldDB" id="A7ZAL6"/>
<dbReference type="Gene3D" id="3.40.50.1820">
    <property type="entry name" value="alpha/beta hydrolase"/>
    <property type="match status" value="1"/>
</dbReference>
<evidence type="ECO:0000256" key="4">
    <source>
        <dbReference type="ARBA" id="ARBA00023136"/>
    </source>
</evidence>
<dbReference type="InterPro" id="IPR052374">
    <property type="entry name" value="SERAC1"/>
</dbReference>
<dbReference type="Proteomes" id="UP000001120">
    <property type="component" value="Chromosome"/>
</dbReference>
<keyword evidence="3" id="KW-0256">Endoplasmic reticulum</keyword>
<dbReference type="Pfam" id="PF20284">
    <property type="entry name" value="CTD8"/>
    <property type="match status" value="1"/>
</dbReference>
<accession>A7ZAL6</accession>
<evidence type="ECO:0000256" key="2">
    <source>
        <dbReference type="ARBA" id="ARBA00004370"/>
    </source>
</evidence>
<keyword evidence="4" id="KW-0472">Membrane</keyword>
<feature type="domain" description="DUF676" evidence="5">
    <location>
        <begin position="22"/>
        <end position="166"/>
    </location>
</feature>
<dbReference type="SUPFAM" id="SSF53474">
    <property type="entry name" value="alpha/beta-Hydrolases"/>
    <property type="match status" value="1"/>
</dbReference>
<proteinExistence type="predicted"/>
<dbReference type="GO" id="GO:0016020">
    <property type="term" value="C:membrane"/>
    <property type="evidence" value="ECO:0007669"/>
    <property type="project" value="UniProtKB-SubCell"/>
</dbReference>
<dbReference type="KEGG" id="bay:RBAM_037130"/>
<dbReference type="InterPro" id="IPR007751">
    <property type="entry name" value="DUF676_lipase-like"/>
</dbReference>
<dbReference type="Pfam" id="PF05057">
    <property type="entry name" value="DUF676"/>
    <property type="match status" value="1"/>
</dbReference>
<sequence>MYCENYLGGMQLKPPIEFIKENNKENLIIFIHGFTSDSETWTNSSKYKFPEMLSEEDFINENFDIAYFNYFTKLIDFKKARFTSGLIRTIFAKPSNIAKNISIKSLSEHLKSSIEIYCEEYKNIILIAHSMGGLISKAFILDDLNENESTKVKLFLSLAVPHKGSNWANIGGKLARSNPQVIDLKPLSGFLDKVNEDWIQNKKRIPKTVYYFGQYDEIVEEQNAVSYQVGKKLKVACNNDHFNICKPESKNSIVYKGIKKDLSTYVKEKHFSEDMKPKTFIDDGKLDDELFVLKLLIADVHNSLIDDSKQTFFNAEYMIRSMINKGYDIEELDQLYNNLERLYRIYFNKLVYGEIKSSNELLNKILENIIDRDKEFLKTAIPLIDANKKTGMLQQLANSLDKDIWWAKSHSIKNIEDFRKARDHNEK</sequence>
<organism evidence="7 8">
    <name type="scientific">Bacillus velezensis (strain DSM 23117 / BGSC 10A6 / LMG 26770 / FZB42)</name>
    <name type="common">Bacillus amyloliquefaciens subsp. plantarum</name>
    <dbReference type="NCBI Taxonomy" id="326423"/>
    <lineage>
        <taxon>Bacteria</taxon>
        <taxon>Bacillati</taxon>
        <taxon>Bacillota</taxon>
        <taxon>Bacilli</taxon>
        <taxon>Bacillales</taxon>
        <taxon>Bacillaceae</taxon>
        <taxon>Bacillus</taxon>
        <taxon>Bacillus amyloliquefaciens group</taxon>
    </lineage>
</organism>
<comment type="subcellular location">
    <subcellularLocation>
        <location evidence="1">Endoplasmic reticulum</location>
    </subcellularLocation>
    <subcellularLocation>
        <location evidence="2">Membrane</location>
    </subcellularLocation>
</comment>
<evidence type="ECO:0000313" key="7">
    <source>
        <dbReference type="EMBL" id="ABS76042.2"/>
    </source>
</evidence>
<gene>
    <name evidence="7" type="ordered locus">RBAM_037130</name>
</gene>
<dbReference type="InterPro" id="IPR029058">
    <property type="entry name" value="AB_hydrolase_fold"/>
</dbReference>
<dbReference type="HOGENOM" id="CLU_071197_0_0_9"/>
<dbReference type="InterPro" id="IPR046912">
    <property type="entry name" value="ABC-3C_CTD8"/>
</dbReference>
<dbReference type="EMBL" id="CP000560">
    <property type="protein sequence ID" value="ABS76042.2"/>
    <property type="molecule type" value="Genomic_DNA"/>
</dbReference>
<protein>
    <submittedName>
        <fullName evidence="7">Uncharacterized protein</fullName>
    </submittedName>
</protein>
<evidence type="ECO:0000259" key="5">
    <source>
        <dbReference type="Pfam" id="PF05057"/>
    </source>
</evidence>
<feature type="domain" description="ABC-three component systems C-terminal" evidence="6">
    <location>
        <begin position="282"/>
        <end position="408"/>
    </location>
</feature>
<name>A7ZAL6_BACVZ</name>
<evidence type="ECO:0000313" key="8">
    <source>
        <dbReference type="Proteomes" id="UP000001120"/>
    </source>
</evidence>
<dbReference type="PANTHER" id="PTHR48182:SF2">
    <property type="entry name" value="PROTEIN SERAC1"/>
    <property type="match status" value="1"/>
</dbReference>
<reference evidence="7 8" key="1">
    <citation type="journal article" date="2007" name="Nat. Biotechnol.">
        <title>Comparative analysis of the complete genome sequence of the plant growth-promoting bacterium Bacillus amyloliquefaciens FZB42.</title>
        <authorList>
            <person name="Chen X.H."/>
            <person name="Koumoutsi A."/>
            <person name="Scholz R."/>
            <person name="Eisenreich A."/>
            <person name="Schneider K."/>
            <person name="Heinemeyer I."/>
            <person name="Morgenstern B."/>
            <person name="Voss B."/>
            <person name="Hess W.R."/>
            <person name="Reva O."/>
            <person name="Junge H."/>
            <person name="Voigt B."/>
            <person name="Jungblut P.R."/>
            <person name="Vater J."/>
            <person name="Sussmuth R."/>
            <person name="Liesegang H."/>
            <person name="Strittmatter A."/>
            <person name="Gottschalk G."/>
            <person name="Borriss R."/>
        </authorList>
    </citation>
    <scope>NUCLEOTIDE SEQUENCE [LARGE SCALE GENOMIC DNA]</scope>
    <source>
        <strain evidence="8">DSM 23117 / BGSC 10A6 / LMG 26770 / FZB42</strain>
    </source>
</reference>
<evidence type="ECO:0000256" key="1">
    <source>
        <dbReference type="ARBA" id="ARBA00004240"/>
    </source>
</evidence>
<dbReference type="PANTHER" id="PTHR48182">
    <property type="entry name" value="PROTEIN SERAC1"/>
    <property type="match status" value="1"/>
</dbReference>
<evidence type="ECO:0000259" key="6">
    <source>
        <dbReference type="Pfam" id="PF20284"/>
    </source>
</evidence>